<protein>
    <recommendedName>
        <fullName evidence="1">OTU domain-containing protein</fullName>
    </recommendedName>
</protein>
<dbReference type="AlphaFoldDB" id="A0A2A9MM13"/>
<dbReference type="RefSeq" id="XP_029220766.1">
    <property type="nucleotide sequence ID" value="XM_029363400.1"/>
</dbReference>
<dbReference type="Proteomes" id="UP000224006">
    <property type="component" value="Chromosome III"/>
</dbReference>
<dbReference type="Pfam" id="PF02338">
    <property type="entry name" value="OTU"/>
    <property type="match status" value="1"/>
</dbReference>
<feature type="domain" description="OTU" evidence="1">
    <location>
        <begin position="143"/>
        <end position="259"/>
    </location>
</feature>
<keyword evidence="3" id="KW-1185">Reference proteome</keyword>
<proteinExistence type="predicted"/>
<dbReference type="Gene3D" id="3.90.70.80">
    <property type="match status" value="1"/>
</dbReference>
<dbReference type="GeneID" id="40309879"/>
<dbReference type="InterPro" id="IPR003323">
    <property type="entry name" value="OTU_dom"/>
</dbReference>
<dbReference type="CDD" id="cd22744">
    <property type="entry name" value="OTU"/>
    <property type="match status" value="1"/>
</dbReference>
<evidence type="ECO:0000313" key="3">
    <source>
        <dbReference type="Proteomes" id="UP000224006"/>
    </source>
</evidence>
<comment type="caution">
    <text evidence="2">The sequence shown here is derived from an EMBL/GenBank/DDBJ whole genome shotgun (WGS) entry which is preliminary data.</text>
</comment>
<evidence type="ECO:0000259" key="1">
    <source>
        <dbReference type="Pfam" id="PF02338"/>
    </source>
</evidence>
<organism evidence="2 3">
    <name type="scientific">Besnoitia besnoiti</name>
    <name type="common">Apicomplexan protozoan</name>
    <dbReference type="NCBI Taxonomy" id="94643"/>
    <lineage>
        <taxon>Eukaryota</taxon>
        <taxon>Sar</taxon>
        <taxon>Alveolata</taxon>
        <taxon>Apicomplexa</taxon>
        <taxon>Conoidasida</taxon>
        <taxon>Coccidia</taxon>
        <taxon>Eucoccidiorida</taxon>
        <taxon>Eimeriorina</taxon>
        <taxon>Sarcocystidae</taxon>
        <taxon>Besnoitia</taxon>
    </lineage>
</organism>
<accession>A0A2A9MM13</accession>
<dbReference type="VEuPathDB" id="ToxoDB:BESB_049490"/>
<sequence>MEPNRNRPPLQMLPMEELPYALLLSDMPQGTENVDDLVVRSAIYVAKTAGSTDVEVSKKALLAYAGIGEAPAPSYNEAFSPPTVEQRREMCHAFFPEWDGSEPHDLGQLDAEDLGFDQEGFDRAARPAVFLGKPRVFGNTADASGECLFAALSFYLTGEPTNYVSVRTRLADYIRADPYSVPKHAMLNDLRGAGVAHSADEQLSSLANKYADLVEKPAHWGGDDLLPVFGKLAQCNVWVYVQAQDGTGGMGNHIESWQLFGEFKPGRPSVYLCHRPSKNHWSSVMEVRSY</sequence>
<dbReference type="OrthoDB" id="329525at2759"/>
<name>A0A2A9MM13_BESBE</name>
<evidence type="ECO:0000313" key="2">
    <source>
        <dbReference type="EMBL" id="PFH36757.1"/>
    </source>
</evidence>
<dbReference type="EMBL" id="NWUJ01000003">
    <property type="protein sequence ID" value="PFH36757.1"/>
    <property type="molecule type" value="Genomic_DNA"/>
</dbReference>
<reference evidence="2 3" key="1">
    <citation type="submission" date="2017-09" db="EMBL/GenBank/DDBJ databases">
        <title>Genome sequencing of Besnoitia besnoiti strain Bb-Ger1.</title>
        <authorList>
            <person name="Schares G."/>
            <person name="Venepally P."/>
            <person name="Lorenzi H.A."/>
        </authorList>
    </citation>
    <scope>NUCLEOTIDE SEQUENCE [LARGE SCALE GENOMIC DNA]</scope>
    <source>
        <strain evidence="2 3">Bb-Ger1</strain>
    </source>
</reference>
<gene>
    <name evidence="2" type="ORF">BESB_049490</name>
</gene>
<dbReference type="KEGG" id="bbes:BESB_049490"/>